<feature type="non-terminal residue" evidence="1">
    <location>
        <position position="79"/>
    </location>
</feature>
<protein>
    <submittedName>
        <fullName evidence="1">Uncharacterized protein</fullName>
    </submittedName>
</protein>
<evidence type="ECO:0000313" key="2">
    <source>
        <dbReference type="Proteomes" id="UP000824469"/>
    </source>
</evidence>
<gene>
    <name evidence="1" type="ORF">KI387_015910</name>
</gene>
<organism evidence="1 2">
    <name type="scientific">Taxus chinensis</name>
    <name type="common">Chinese yew</name>
    <name type="synonym">Taxus wallichiana var. chinensis</name>
    <dbReference type="NCBI Taxonomy" id="29808"/>
    <lineage>
        <taxon>Eukaryota</taxon>
        <taxon>Viridiplantae</taxon>
        <taxon>Streptophyta</taxon>
        <taxon>Embryophyta</taxon>
        <taxon>Tracheophyta</taxon>
        <taxon>Spermatophyta</taxon>
        <taxon>Pinopsida</taxon>
        <taxon>Pinidae</taxon>
        <taxon>Conifers II</taxon>
        <taxon>Cupressales</taxon>
        <taxon>Taxaceae</taxon>
        <taxon>Taxus</taxon>
    </lineage>
</organism>
<accession>A0AA38GDL6</accession>
<comment type="caution">
    <text evidence="1">The sequence shown here is derived from an EMBL/GenBank/DDBJ whole genome shotgun (WGS) entry which is preliminary data.</text>
</comment>
<keyword evidence="2" id="KW-1185">Reference proteome</keyword>
<evidence type="ECO:0000313" key="1">
    <source>
        <dbReference type="EMBL" id="KAH9321271.1"/>
    </source>
</evidence>
<dbReference type="AlphaFoldDB" id="A0AA38GDL6"/>
<reference evidence="1 2" key="1">
    <citation type="journal article" date="2021" name="Nat. Plants">
        <title>The Taxus genome provides insights into paclitaxel biosynthesis.</title>
        <authorList>
            <person name="Xiong X."/>
            <person name="Gou J."/>
            <person name="Liao Q."/>
            <person name="Li Y."/>
            <person name="Zhou Q."/>
            <person name="Bi G."/>
            <person name="Li C."/>
            <person name="Du R."/>
            <person name="Wang X."/>
            <person name="Sun T."/>
            <person name="Guo L."/>
            <person name="Liang H."/>
            <person name="Lu P."/>
            <person name="Wu Y."/>
            <person name="Zhang Z."/>
            <person name="Ro D.K."/>
            <person name="Shang Y."/>
            <person name="Huang S."/>
            <person name="Yan J."/>
        </authorList>
    </citation>
    <scope>NUCLEOTIDE SEQUENCE [LARGE SCALE GENOMIC DNA]</scope>
    <source>
        <strain evidence="1">Ta-2019</strain>
    </source>
</reference>
<sequence length="79" mass="8536">RMNRGSAGKESSSAMSTAVGNGVRWLSSIPPPSKAWLSILRSRTGLRRIWTVFSRAESFTAGRGVRGRGVIFSTALLAR</sequence>
<name>A0AA38GDL6_TAXCH</name>
<dbReference type="EMBL" id="JAHRHJ020000003">
    <property type="protein sequence ID" value="KAH9321271.1"/>
    <property type="molecule type" value="Genomic_DNA"/>
</dbReference>
<feature type="non-terminal residue" evidence="1">
    <location>
        <position position="1"/>
    </location>
</feature>
<dbReference type="Proteomes" id="UP000824469">
    <property type="component" value="Unassembled WGS sequence"/>
</dbReference>
<proteinExistence type="predicted"/>